<reference evidence="1" key="2">
    <citation type="submission" date="2020-08" db="EMBL/GenBank/DDBJ databases">
        <authorList>
            <person name="Chen M."/>
            <person name="Teng W."/>
            <person name="Zhao L."/>
            <person name="Hu C."/>
            <person name="Zhou Y."/>
            <person name="Han B."/>
            <person name="Song L."/>
            <person name="Shu W."/>
        </authorList>
    </citation>
    <scope>NUCLEOTIDE SEQUENCE</scope>
    <source>
        <strain evidence="1">FACHB-1375</strain>
    </source>
</reference>
<evidence type="ECO:0000313" key="2">
    <source>
        <dbReference type="Proteomes" id="UP000641646"/>
    </source>
</evidence>
<comment type="caution">
    <text evidence="1">The sequence shown here is derived from an EMBL/GenBank/DDBJ whole genome shotgun (WGS) entry which is preliminary data.</text>
</comment>
<dbReference type="RefSeq" id="WP_190462573.1">
    <property type="nucleotide sequence ID" value="NZ_JACJPW010000008.1"/>
</dbReference>
<gene>
    <name evidence="1" type="ORF">H6G03_04665</name>
</gene>
<dbReference type="AlphaFoldDB" id="A0A926VAQ7"/>
<evidence type="ECO:0000313" key="1">
    <source>
        <dbReference type="EMBL" id="MBD2180406.1"/>
    </source>
</evidence>
<dbReference type="EMBL" id="JACJPW010000008">
    <property type="protein sequence ID" value="MBD2180406.1"/>
    <property type="molecule type" value="Genomic_DNA"/>
</dbReference>
<sequence length="52" mass="5845">MNAKGREKLVTYTTNLTAQSSGDKQAERGERSSYPFFFHRGPIAGIAITRKR</sequence>
<accession>A0A926VAQ7</accession>
<protein>
    <submittedName>
        <fullName evidence="1">Uncharacterized protein</fullName>
    </submittedName>
</protein>
<reference evidence="1" key="1">
    <citation type="journal article" date="2015" name="ISME J.">
        <title>Draft Genome Sequence of Streptomyces incarnatus NRRL8089, which Produces the Nucleoside Antibiotic Sinefungin.</title>
        <authorList>
            <person name="Oshima K."/>
            <person name="Hattori M."/>
            <person name="Shimizu H."/>
            <person name="Fukuda K."/>
            <person name="Nemoto M."/>
            <person name="Inagaki K."/>
            <person name="Tamura T."/>
        </authorList>
    </citation>
    <scope>NUCLEOTIDE SEQUENCE</scope>
    <source>
        <strain evidence="1">FACHB-1375</strain>
    </source>
</reference>
<name>A0A926VAQ7_9CYAN</name>
<proteinExistence type="predicted"/>
<dbReference type="Proteomes" id="UP000641646">
    <property type="component" value="Unassembled WGS sequence"/>
</dbReference>
<organism evidence="1 2">
    <name type="scientific">Aerosakkonema funiforme FACHB-1375</name>
    <dbReference type="NCBI Taxonomy" id="2949571"/>
    <lineage>
        <taxon>Bacteria</taxon>
        <taxon>Bacillati</taxon>
        <taxon>Cyanobacteriota</taxon>
        <taxon>Cyanophyceae</taxon>
        <taxon>Oscillatoriophycideae</taxon>
        <taxon>Aerosakkonematales</taxon>
        <taxon>Aerosakkonemataceae</taxon>
        <taxon>Aerosakkonema</taxon>
    </lineage>
</organism>
<keyword evidence="2" id="KW-1185">Reference proteome</keyword>